<protein>
    <recommendedName>
        <fullName evidence="17">DNA-directed DNA polymerase</fullName>
    </recommendedName>
</protein>
<evidence type="ECO:0000256" key="4">
    <source>
        <dbReference type="ARBA" id="ARBA00022679"/>
    </source>
</evidence>
<evidence type="ECO:0000313" key="16">
    <source>
        <dbReference type="Proteomes" id="UP001239994"/>
    </source>
</evidence>
<comment type="caution">
    <text evidence="15">The sequence shown here is derived from an EMBL/GenBank/DDBJ whole genome shotgun (WGS) entry which is preliminary data.</text>
</comment>
<name>A0AAD9E0K2_9TELE</name>
<evidence type="ECO:0000313" key="15">
    <source>
        <dbReference type="EMBL" id="KAK1800836.1"/>
    </source>
</evidence>
<evidence type="ECO:0000259" key="13">
    <source>
        <dbReference type="PROSITE" id="PS50071"/>
    </source>
</evidence>
<keyword evidence="10 11" id="KW-0238">DNA-binding</keyword>
<comment type="subcellular location">
    <subcellularLocation>
        <location evidence="2 10 11">Nucleus</location>
    </subcellularLocation>
</comment>
<dbReference type="Proteomes" id="UP001239994">
    <property type="component" value="Unassembled WGS sequence"/>
</dbReference>
<dbReference type="SMART" id="SM00389">
    <property type="entry name" value="HOX"/>
    <property type="match status" value="1"/>
</dbReference>
<dbReference type="PROSITE" id="PS50071">
    <property type="entry name" value="HOMEOBOX_2"/>
    <property type="match status" value="1"/>
</dbReference>
<dbReference type="InterPro" id="IPR001356">
    <property type="entry name" value="HD"/>
</dbReference>
<dbReference type="PRINTS" id="PR00869">
    <property type="entry name" value="DNAPOLX"/>
</dbReference>
<dbReference type="SMART" id="SM00483">
    <property type="entry name" value="POLXc"/>
    <property type="match status" value="1"/>
</dbReference>
<feature type="domain" description="Homeobox" evidence="13">
    <location>
        <begin position="460"/>
        <end position="520"/>
    </location>
</feature>
<dbReference type="CDD" id="cd00086">
    <property type="entry name" value="homeodomain"/>
    <property type="match status" value="1"/>
</dbReference>
<dbReference type="PANTHER" id="PTHR11276">
    <property type="entry name" value="DNA POLYMERASE TYPE-X FAMILY MEMBER"/>
    <property type="match status" value="1"/>
</dbReference>
<feature type="non-terminal residue" evidence="15">
    <location>
        <position position="615"/>
    </location>
</feature>
<dbReference type="Gene3D" id="3.40.50.10190">
    <property type="entry name" value="BRCT domain"/>
    <property type="match status" value="1"/>
</dbReference>
<dbReference type="Pfam" id="PF10391">
    <property type="entry name" value="DNA_pol_lambd_f"/>
    <property type="match status" value="1"/>
</dbReference>
<keyword evidence="8 10" id="KW-0539">Nucleus</keyword>
<dbReference type="InterPro" id="IPR009057">
    <property type="entry name" value="Homeodomain-like_sf"/>
</dbReference>
<dbReference type="Gene3D" id="3.30.210.10">
    <property type="entry name" value="DNA polymerase, thumb domain"/>
    <property type="match status" value="1"/>
</dbReference>
<dbReference type="InterPro" id="IPR022312">
    <property type="entry name" value="DNA_pol_X"/>
</dbReference>
<dbReference type="InterPro" id="IPR001726">
    <property type="entry name" value="TdT/Mu"/>
</dbReference>
<evidence type="ECO:0000256" key="6">
    <source>
        <dbReference type="ARBA" id="ARBA00022723"/>
    </source>
</evidence>
<dbReference type="PANTHER" id="PTHR11276:SF24">
    <property type="entry name" value="DNA-DIRECTED DNA_RNA POLYMERASE MU"/>
    <property type="match status" value="1"/>
</dbReference>
<feature type="DNA-binding region" description="Homeobox" evidence="10">
    <location>
        <begin position="462"/>
        <end position="521"/>
    </location>
</feature>
<dbReference type="Gene3D" id="1.10.150.110">
    <property type="entry name" value="DNA polymerase beta, N-terminal domain-like"/>
    <property type="match status" value="1"/>
</dbReference>
<keyword evidence="6 9" id="KW-0479">Metal-binding</keyword>
<dbReference type="SUPFAM" id="SSF81301">
    <property type="entry name" value="Nucleotidyltransferase"/>
    <property type="match status" value="1"/>
</dbReference>
<dbReference type="InterPro" id="IPR028207">
    <property type="entry name" value="DNA_pol_B_palm_palm"/>
</dbReference>
<dbReference type="GO" id="GO:0006303">
    <property type="term" value="P:double-strand break repair via nonhomologous end joining"/>
    <property type="evidence" value="ECO:0007669"/>
    <property type="project" value="TreeGrafter"/>
</dbReference>
<dbReference type="GO" id="GO:0003677">
    <property type="term" value="F:DNA binding"/>
    <property type="evidence" value="ECO:0007669"/>
    <property type="project" value="UniProtKB-UniRule"/>
</dbReference>
<evidence type="ECO:0000256" key="5">
    <source>
        <dbReference type="ARBA" id="ARBA00022695"/>
    </source>
</evidence>
<dbReference type="Gene3D" id="3.30.460.10">
    <property type="entry name" value="Beta Polymerase, domain 2"/>
    <property type="match status" value="1"/>
</dbReference>
<evidence type="ECO:0000256" key="2">
    <source>
        <dbReference type="ARBA" id="ARBA00004123"/>
    </source>
</evidence>
<dbReference type="InterPro" id="IPR043519">
    <property type="entry name" value="NT_sf"/>
</dbReference>
<evidence type="ECO:0000256" key="8">
    <source>
        <dbReference type="ARBA" id="ARBA00023242"/>
    </source>
</evidence>
<evidence type="ECO:0000256" key="9">
    <source>
        <dbReference type="PIRSR" id="PIRSR000817-1"/>
    </source>
</evidence>
<keyword evidence="10 11" id="KW-0371">Homeobox</keyword>
<comment type="similarity">
    <text evidence="3">Belongs to the DNA polymerase type-X family.</text>
</comment>
<feature type="region of interest" description="Disordered" evidence="12">
    <location>
        <begin position="428"/>
        <end position="465"/>
    </location>
</feature>
<dbReference type="Gene3D" id="1.10.10.60">
    <property type="entry name" value="Homeodomain-like"/>
    <property type="match status" value="1"/>
</dbReference>
<keyword evidence="5" id="KW-0548">Nucleotidyltransferase</keyword>
<dbReference type="InterPro" id="IPR036420">
    <property type="entry name" value="BRCT_dom_sf"/>
</dbReference>
<accession>A0AAD9E0K2</accession>
<dbReference type="InterPro" id="IPR029398">
    <property type="entry name" value="PolB_thumb"/>
</dbReference>
<keyword evidence="16" id="KW-1185">Reference proteome</keyword>
<dbReference type="Pfam" id="PF14791">
    <property type="entry name" value="DNA_pol_B_thumb"/>
    <property type="match status" value="1"/>
</dbReference>
<evidence type="ECO:0008006" key="17">
    <source>
        <dbReference type="Google" id="ProtNLM"/>
    </source>
</evidence>
<dbReference type="SUPFAM" id="SSF47802">
    <property type="entry name" value="DNA polymerase beta, N-terminal domain-like"/>
    <property type="match status" value="1"/>
</dbReference>
<feature type="non-terminal residue" evidence="15">
    <location>
        <position position="1"/>
    </location>
</feature>
<evidence type="ECO:0000256" key="12">
    <source>
        <dbReference type="SAM" id="MobiDB-lite"/>
    </source>
</evidence>
<reference evidence="15" key="1">
    <citation type="submission" date="2023-03" db="EMBL/GenBank/DDBJ databases">
        <title>Electrophorus voltai genome.</title>
        <authorList>
            <person name="Bian C."/>
        </authorList>
    </citation>
    <scope>NUCLEOTIDE SEQUENCE</scope>
    <source>
        <strain evidence="15">CB-2022</strain>
        <tissue evidence="15">Muscle</tissue>
    </source>
</reference>
<dbReference type="SUPFAM" id="SSF81585">
    <property type="entry name" value="PsbU/PolX domain-like"/>
    <property type="match status" value="1"/>
</dbReference>
<dbReference type="Pfam" id="PF00046">
    <property type="entry name" value="Homeodomain"/>
    <property type="match status" value="1"/>
</dbReference>
<dbReference type="InterPro" id="IPR027249">
    <property type="entry name" value="DNA/RNApol_mu"/>
</dbReference>
<keyword evidence="7 9" id="KW-0460">Magnesium</keyword>
<dbReference type="InterPro" id="IPR018944">
    <property type="entry name" value="DNA_pol_lambd_fingers_domain"/>
</dbReference>
<dbReference type="GO" id="GO:0003887">
    <property type="term" value="F:DNA-directed DNA polymerase activity"/>
    <property type="evidence" value="ECO:0007669"/>
    <property type="project" value="InterPro"/>
</dbReference>
<dbReference type="Pfam" id="PF14792">
    <property type="entry name" value="DNA_pol_B_palm"/>
    <property type="match status" value="1"/>
</dbReference>
<dbReference type="PIRSF" id="PIRSF501176">
    <property type="entry name" value="DNApol_mu"/>
    <property type="match status" value="1"/>
</dbReference>
<feature type="binding site" evidence="9">
    <location>
        <position position="348"/>
    </location>
    <ligand>
        <name>Mg(2+)</name>
        <dbReference type="ChEBI" id="CHEBI:18420"/>
    </ligand>
</feature>
<feature type="binding site" evidence="9">
    <location>
        <position position="253"/>
    </location>
    <ligand>
        <name>Mg(2+)</name>
        <dbReference type="ChEBI" id="CHEBI:18420"/>
    </ligand>
</feature>
<feature type="domain" description="BRCT" evidence="14">
    <location>
        <begin position="1"/>
        <end position="61"/>
    </location>
</feature>
<dbReference type="EMBL" id="JAROKS010000010">
    <property type="protein sequence ID" value="KAK1800836.1"/>
    <property type="molecule type" value="Genomic_DNA"/>
</dbReference>
<evidence type="ECO:0000256" key="11">
    <source>
        <dbReference type="RuleBase" id="RU000682"/>
    </source>
</evidence>
<evidence type="ECO:0000256" key="1">
    <source>
        <dbReference type="ARBA" id="ARBA00001946"/>
    </source>
</evidence>
<dbReference type="InterPro" id="IPR027421">
    <property type="entry name" value="DNA_pol_lamdba_lyase_dom_sf"/>
</dbReference>
<sequence length="615" mass="68606">PSVTHVVSENNTGDEVQAWITNETEEKDEKASICSLHLLDISWLTESIAAESPLQVQDRHRLKTSQKPSAHVAVKSYACQRRSPLNHHNTFLTQGSAHSNTQEPLEILAENAEFMENEGRNIAFRRSASVLKALPRVVRRMEDLKNLPCLGGHSLRVIKALTGVFGVGVKSADRWFREGLRNPSDLIRTGQKLNHTQQAGVRYYNDLNKPVTKKEAEAISDMVGKAVRAVLPGAILTLTGGFRRGKEVGHDVDFLITHPEEGAEEGMMPKVLKWLEDQGLLLYQKTTRNSYLESRNGPERAPHHMDRFERCFSIFKLEQTKECSGTTAGAAGMSEQQSGPSWRAVRVDLVVSPYSQFAYATLGWTGSKLFERELRRWAGQERGMSLSNHALYDSKRKWERALMVIWEISPTECLSLIAVSELGFSSSTEEEETSGYESEGGRSLSPSTSKEAAPPSASPGTGRRARTAFTAEQIDSLERAFKRNAYLGAQEKAELCKRLSLSDKQIRNWFQNRRMKLKRTVQDALAHACQANVASQLMHYPELQPFRPAPYPCYYPPQETPTPYLCPPSLHYGPPAAAPMPALPASALYQYRSPQGLTVPAGSPALVPPFQPYHH</sequence>
<dbReference type="PIRSF" id="PIRSF000817">
    <property type="entry name" value="DNA_NT"/>
    <property type="match status" value="1"/>
</dbReference>
<dbReference type="Gene3D" id="1.10.150.20">
    <property type="entry name" value="5' to 3' exonuclease, C-terminal subdomain"/>
    <property type="match status" value="1"/>
</dbReference>
<evidence type="ECO:0000256" key="10">
    <source>
        <dbReference type="PROSITE-ProRule" id="PRU00108"/>
    </source>
</evidence>
<dbReference type="InterPro" id="IPR037160">
    <property type="entry name" value="DNA_Pol_thumb_sf"/>
</dbReference>
<dbReference type="PROSITE" id="PS00522">
    <property type="entry name" value="DNA_POLYMERASE_X"/>
    <property type="match status" value="1"/>
</dbReference>
<dbReference type="AlphaFoldDB" id="A0AAD9E0K2"/>
<evidence type="ECO:0000256" key="7">
    <source>
        <dbReference type="ARBA" id="ARBA00022842"/>
    </source>
</evidence>
<dbReference type="InterPro" id="IPR002054">
    <property type="entry name" value="DNA-dir_DNA_pol_X"/>
</dbReference>
<dbReference type="PROSITE" id="PS50172">
    <property type="entry name" value="BRCT"/>
    <property type="match status" value="1"/>
</dbReference>
<dbReference type="SUPFAM" id="SSF46689">
    <property type="entry name" value="Homeodomain-like"/>
    <property type="match status" value="1"/>
</dbReference>
<dbReference type="InterPro" id="IPR001357">
    <property type="entry name" value="BRCT_dom"/>
</dbReference>
<dbReference type="CDD" id="cd00141">
    <property type="entry name" value="NT_POLXc"/>
    <property type="match status" value="1"/>
</dbReference>
<keyword evidence="4" id="KW-0808">Transferase</keyword>
<dbReference type="GO" id="GO:0046872">
    <property type="term" value="F:metal ion binding"/>
    <property type="evidence" value="ECO:0007669"/>
    <property type="project" value="UniProtKB-KW"/>
</dbReference>
<feature type="binding site" evidence="9">
    <location>
        <position position="251"/>
    </location>
    <ligand>
        <name>Mg(2+)</name>
        <dbReference type="ChEBI" id="CHEBI:18420"/>
    </ligand>
</feature>
<dbReference type="PRINTS" id="PR00871">
    <property type="entry name" value="DNAPOLXTDT"/>
</dbReference>
<comment type="cofactor">
    <cofactor evidence="1 9">
        <name>Mg(2+)</name>
        <dbReference type="ChEBI" id="CHEBI:18420"/>
    </cofactor>
</comment>
<evidence type="ECO:0000256" key="3">
    <source>
        <dbReference type="ARBA" id="ARBA00008323"/>
    </source>
</evidence>
<gene>
    <name evidence="15" type="ORF">P4O66_006029</name>
</gene>
<evidence type="ECO:0000259" key="14">
    <source>
        <dbReference type="PROSITE" id="PS50172"/>
    </source>
</evidence>
<dbReference type="GO" id="GO:0005634">
    <property type="term" value="C:nucleus"/>
    <property type="evidence" value="ECO:0007669"/>
    <property type="project" value="UniProtKB-SubCell"/>
</dbReference>
<dbReference type="InterPro" id="IPR019843">
    <property type="entry name" value="DNA_pol-X_BS"/>
</dbReference>
<proteinExistence type="inferred from homology"/>
<organism evidence="15 16">
    <name type="scientific">Electrophorus voltai</name>
    <dbReference type="NCBI Taxonomy" id="2609070"/>
    <lineage>
        <taxon>Eukaryota</taxon>
        <taxon>Metazoa</taxon>
        <taxon>Chordata</taxon>
        <taxon>Craniata</taxon>
        <taxon>Vertebrata</taxon>
        <taxon>Euteleostomi</taxon>
        <taxon>Actinopterygii</taxon>
        <taxon>Neopterygii</taxon>
        <taxon>Teleostei</taxon>
        <taxon>Ostariophysi</taxon>
        <taxon>Gymnotiformes</taxon>
        <taxon>Gymnotoidei</taxon>
        <taxon>Gymnotidae</taxon>
        <taxon>Electrophorus</taxon>
    </lineage>
</organism>